<protein>
    <submittedName>
        <fullName evidence="1">Uncharacterized protein</fullName>
    </submittedName>
</protein>
<dbReference type="Proteomes" id="UP000014634">
    <property type="component" value="Unassembled WGS sequence"/>
</dbReference>
<evidence type="ECO:0000313" key="2">
    <source>
        <dbReference type="Proteomes" id="UP000014634"/>
    </source>
</evidence>
<organism evidence="1 2">
    <name type="scientific">Treponema medium ATCC 700293</name>
    <dbReference type="NCBI Taxonomy" id="1125700"/>
    <lineage>
        <taxon>Bacteria</taxon>
        <taxon>Pseudomonadati</taxon>
        <taxon>Spirochaetota</taxon>
        <taxon>Spirochaetia</taxon>
        <taxon>Spirochaetales</taxon>
        <taxon>Treponemataceae</taxon>
        <taxon>Treponema</taxon>
    </lineage>
</organism>
<gene>
    <name evidence="1" type="ORF">HMPREF9195_00259</name>
</gene>
<accession>A0AA87TFI6</accession>
<dbReference type="AlphaFoldDB" id="A0AA87TFI6"/>
<evidence type="ECO:0000313" key="1">
    <source>
        <dbReference type="EMBL" id="EPF29558.1"/>
    </source>
</evidence>
<name>A0AA87TFI6_TREMD</name>
<proteinExistence type="predicted"/>
<sequence length="64" mass="7331">MSISFQGFILGIFCDMLYLFLKSGIPEKTTEFFEMSIRHFSPALPEGTVRDTSFRAVGFTKWSI</sequence>
<dbReference type="EMBL" id="ATFE01000003">
    <property type="protein sequence ID" value="EPF29558.1"/>
    <property type="molecule type" value="Genomic_DNA"/>
</dbReference>
<reference evidence="1 2" key="1">
    <citation type="submission" date="2013-04" db="EMBL/GenBank/DDBJ databases">
        <title>The Genome Sequence of Treponema medium ATCC 700293.</title>
        <authorList>
            <consortium name="The Broad Institute Genomics Platform"/>
            <person name="Earl A."/>
            <person name="Ward D."/>
            <person name="Feldgarden M."/>
            <person name="Gevers D."/>
            <person name="Leonetti C."/>
            <person name="Blanton J.M."/>
            <person name="Dewhirst F.E."/>
            <person name="Izard J."/>
            <person name="Walker B."/>
            <person name="Young S."/>
            <person name="Zeng Q."/>
            <person name="Gargeya S."/>
            <person name="Fitzgerald M."/>
            <person name="Haas B."/>
            <person name="Abouelleil A."/>
            <person name="Allen A.W."/>
            <person name="Alvarado L."/>
            <person name="Arachchi H.M."/>
            <person name="Berlin A.M."/>
            <person name="Chapman S.B."/>
            <person name="Gainer-Dewar J."/>
            <person name="Goldberg J."/>
            <person name="Griggs A."/>
            <person name="Gujja S."/>
            <person name="Hansen M."/>
            <person name="Howarth C."/>
            <person name="Imamovic A."/>
            <person name="Ireland A."/>
            <person name="Larimer J."/>
            <person name="McCowan C."/>
            <person name="Murphy C."/>
            <person name="Pearson M."/>
            <person name="Poon T.W."/>
            <person name="Priest M."/>
            <person name="Roberts A."/>
            <person name="Saif S."/>
            <person name="Shea T."/>
            <person name="Sisk P."/>
            <person name="Sykes S."/>
            <person name="Wortman J."/>
            <person name="Nusbaum C."/>
            <person name="Birren B."/>
        </authorList>
    </citation>
    <scope>NUCLEOTIDE SEQUENCE [LARGE SCALE GENOMIC DNA]</scope>
    <source>
        <strain evidence="1 2">ATCC 700293</strain>
    </source>
</reference>
<comment type="caution">
    <text evidence="1">The sequence shown here is derived from an EMBL/GenBank/DDBJ whole genome shotgun (WGS) entry which is preliminary data.</text>
</comment>